<keyword evidence="3" id="KW-0255">Endonuclease</keyword>
<dbReference type="Gene3D" id="3.60.10.10">
    <property type="entry name" value="Endonuclease/exonuclease/phosphatase"/>
    <property type="match status" value="1"/>
</dbReference>
<keyword evidence="3" id="KW-0540">Nuclease</keyword>
<dbReference type="Pfam" id="PF19580">
    <property type="entry name" value="Exo_endo_phos_3"/>
    <property type="match status" value="1"/>
</dbReference>
<evidence type="ECO:0000313" key="4">
    <source>
        <dbReference type="Proteomes" id="UP000594042"/>
    </source>
</evidence>
<evidence type="ECO:0000259" key="2">
    <source>
        <dbReference type="Pfam" id="PF19580"/>
    </source>
</evidence>
<feature type="domain" description="Endonuclease/exonuclease/phosphatase" evidence="2">
    <location>
        <begin position="31"/>
        <end position="344"/>
    </location>
</feature>
<evidence type="ECO:0000313" key="3">
    <source>
        <dbReference type="EMBL" id="BCI63014.1"/>
    </source>
</evidence>
<evidence type="ECO:0000256" key="1">
    <source>
        <dbReference type="SAM" id="SignalP"/>
    </source>
</evidence>
<dbReference type="PANTHER" id="PTHR42834:SF1">
    <property type="entry name" value="ENDONUCLEASE_EXONUCLEASE_PHOSPHATASE FAMILY PROTEIN (AFU_ORTHOLOGUE AFUA_3G09210)"/>
    <property type="match status" value="1"/>
</dbReference>
<dbReference type="AlphaFoldDB" id="A0A7G1HX67"/>
<dbReference type="InterPro" id="IPR005135">
    <property type="entry name" value="Endo/exonuclease/phosphatase"/>
</dbReference>
<dbReference type="Proteomes" id="UP000594042">
    <property type="component" value="Chromosome"/>
</dbReference>
<keyword evidence="4" id="KW-1185">Reference proteome</keyword>
<feature type="chain" id="PRO_5028892401" evidence="1">
    <location>
        <begin position="21"/>
        <end position="347"/>
    </location>
</feature>
<dbReference type="KEGG" id="copr:Cop2CBH44_13670"/>
<keyword evidence="1" id="KW-0732">Signal</keyword>
<dbReference type="EMBL" id="AP023322">
    <property type="protein sequence ID" value="BCI63014.1"/>
    <property type="molecule type" value="Genomic_DNA"/>
</dbReference>
<reference evidence="4" key="1">
    <citation type="submission" date="2020-07" db="EMBL/GenBank/DDBJ databases">
        <title>Complete genome sequencing of Coprobacter sp. strain 2CBH44.</title>
        <authorList>
            <person name="Sakamoto M."/>
            <person name="Murakami T."/>
            <person name="Mori H."/>
        </authorList>
    </citation>
    <scope>NUCLEOTIDE SEQUENCE [LARGE SCALE GENOMIC DNA]</scope>
    <source>
        <strain evidence="4">2CBH44</strain>
    </source>
</reference>
<dbReference type="InterPro" id="IPR036691">
    <property type="entry name" value="Endo/exonu/phosph_ase_sf"/>
</dbReference>
<proteinExistence type="predicted"/>
<dbReference type="PANTHER" id="PTHR42834">
    <property type="entry name" value="ENDONUCLEASE/EXONUCLEASE/PHOSPHATASE FAMILY PROTEIN (AFU_ORTHOLOGUE AFUA_3G09210)"/>
    <property type="match status" value="1"/>
</dbReference>
<dbReference type="RefSeq" id="WP_021931135.1">
    <property type="nucleotide sequence ID" value="NZ_AP023322.1"/>
</dbReference>
<dbReference type="GO" id="GO:0004519">
    <property type="term" value="F:endonuclease activity"/>
    <property type="evidence" value="ECO:0007669"/>
    <property type="project" value="UniProtKB-KW"/>
</dbReference>
<organism evidence="3 4">
    <name type="scientific">Coprobacter secundus subsp. similis</name>
    <dbReference type="NCBI Taxonomy" id="2751153"/>
    <lineage>
        <taxon>Bacteria</taxon>
        <taxon>Pseudomonadati</taxon>
        <taxon>Bacteroidota</taxon>
        <taxon>Bacteroidia</taxon>
        <taxon>Bacteroidales</taxon>
        <taxon>Barnesiellaceae</taxon>
        <taxon>Coprobacter</taxon>
    </lineage>
</organism>
<accession>A0A7G1HX67</accession>
<gene>
    <name evidence="3" type="ORF">Cop2CBH44_13670</name>
</gene>
<dbReference type="SUPFAM" id="SSF56219">
    <property type="entry name" value="DNase I-like"/>
    <property type="match status" value="1"/>
</dbReference>
<name>A0A7G1HX67_9BACT</name>
<feature type="signal peptide" evidence="1">
    <location>
        <begin position="1"/>
        <end position="20"/>
    </location>
</feature>
<sequence>MRKFSLIFMLACTCTLAILAQNQNKKLAVYSIAFYNLENLFDTINQPDVIDEEFTPQGTMKWGSMKYHNKLNNLAYAISQFALDYCPQGPAVIGISEIENRGVIEDLIKTGPLANRNYGIVHYDSPDRRGVDVGLIYNADLFTVENSKSVRLVYPADTSMRTRDQLVVTGTLAGERMHFIVNHWPSRLGGEKNSRPKREAAAALTKHLADSLIQADPDSKVVIMGDLNDDPNNSSTSKVLEAKKKQNEVKPGGYFNTMWPIFAKGIGSLAYQGQWNLFDQIIISSNLLGKDRSTLKFIKAEVFNRDFLKQEEGKYKGYPKRTHAGGVYLNGYSDHFPTMIYLAKEVN</sequence>
<keyword evidence="3" id="KW-0378">Hydrolase</keyword>
<protein>
    <submittedName>
        <fullName evidence="3">Endonuclease</fullName>
    </submittedName>
</protein>